<accession>A0AAE7B5W5</accession>
<evidence type="ECO:0000256" key="4">
    <source>
        <dbReference type="ARBA" id="ARBA00022475"/>
    </source>
</evidence>
<evidence type="ECO:0000256" key="10">
    <source>
        <dbReference type="SAM" id="Phobius"/>
    </source>
</evidence>
<dbReference type="Pfam" id="PF02080">
    <property type="entry name" value="TrkA_C"/>
    <property type="match status" value="1"/>
</dbReference>
<evidence type="ECO:0000256" key="9">
    <source>
        <dbReference type="ARBA" id="ARBA00023136"/>
    </source>
</evidence>
<dbReference type="NCBIfam" id="NF003716">
    <property type="entry name" value="PRK05326.1-3"/>
    <property type="match status" value="1"/>
</dbReference>
<evidence type="ECO:0000313" key="12">
    <source>
        <dbReference type="EMBL" id="QKE26374.1"/>
    </source>
</evidence>
<organism evidence="12 13">
    <name type="scientific">Arcobacter aquimarinus</name>
    <dbReference type="NCBI Taxonomy" id="1315211"/>
    <lineage>
        <taxon>Bacteria</taxon>
        <taxon>Pseudomonadati</taxon>
        <taxon>Campylobacterota</taxon>
        <taxon>Epsilonproteobacteria</taxon>
        <taxon>Campylobacterales</taxon>
        <taxon>Arcobacteraceae</taxon>
        <taxon>Arcobacter</taxon>
    </lineage>
</organism>
<dbReference type="NCBIfam" id="NF003715">
    <property type="entry name" value="PRK05326.1-2"/>
    <property type="match status" value="1"/>
</dbReference>
<feature type="transmembrane region" description="Helical" evidence="10">
    <location>
        <begin position="91"/>
        <end position="113"/>
    </location>
</feature>
<dbReference type="GO" id="GO:1902600">
    <property type="term" value="P:proton transmembrane transport"/>
    <property type="evidence" value="ECO:0007669"/>
    <property type="project" value="InterPro"/>
</dbReference>
<dbReference type="PROSITE" id="PS51202">
    <property type="entry name" value="RCK_C"/>
    <property type="match status" value="1"/>
</dbReference>
<evidence type="ECO:0000313" key="13">
    <source>
        <dbReference type="Proteomes" id="UP000502065"/>
    </source>
</evidence>
<dbReference type="InterPro" id="IPR006153">
    <property type="entry name" value="Cation/H_exchanger_TM"/>
</dbReference>
<keyword evidence="7 10" id="KW-1133">Transmembrane helix</keyword>
<feature type="transmembrane region" description="Helical" evidence="10">
    <location>
        <begin position="184"/>
        <end position="209"/>
    </location>
</feature>
<dbReference type="SUPFAM" id="SSF116726">
    <property type="entry name" value="TrkA C-terminal domain-like"/>
    <property type="match status" value="1"/>
</dbReference>
<dbReference type="KEGG" id="aaqi:AAQM_1631"/>
<dbReference type="GO" id="GO:0006813">
    <property type="term" value="P:potassium ion transport"/>
    <property type="evidence" value="ECO:0007669"/>
    <property type="project" value="UniProtKB-KW"/>
</dbReference>
<dbReference type="Proteomes" id="UP000502065">
    <property type="component" value="Chromosome"/>
</dbReference>
<keyword evidence="2" id="KW-0813">Transport</keyword>
<dbReference type="Gene3D" id="1.20.1530.20">
    <property type="match status" value="1"/>
</dbReference>
<keyword evidence="13" id="KW-1185">Reference proteome</keyword>
<evidence type="ECO:0000256" key="5">
    <source>
        <dbReference type="ARBA" id="ARBA00022538"/>
    </source>
</evidence>
<dbReference type="Pfam" id="PF00999">
    <property type="entry name" value="Na_H_Exchanger"/>
    <property type="match status" value="1"/>
</dbReference>
<feature type="transmembrane region" description="Helical" evidence="10">
    <location>
        <begin position="119"/>
        <end position="139"/>
    </location>
</feature>
<name>A0AAE7B5W5_9BACT</name>
<dbReference type="PANTHER" id="PTHR32507:SF7">
    <property type="entry name" value="K(+)_H(+) ANTIPORTER NHAP2"/>
    <property type="match status" value="1"/>
</dbReference>
<evidence type="ECO:0000256" key="6">
    <source>
        <dbReference type="ARBA" id="ARBA00022692"/>
    </source>
</evidence>
<feature type="domain" description="RCK C-terminal" evidence="11">
    <location>
        <begin position="402"/>
        <end position="485"/>
    </location>
</feature>
<dbReference type="InterPro" id="IPR006037">
    <property type="entry name" value="RCK_C"/>
</dbReference>
<feature type="transmembrane region" description="Helical" evidence="10">
    <location>
        <begin position="59"/>
        <end position="79"/>
    </location>
</feature>
<dbReference type="GO" id="GO:0008324">
    <property type="term" value="F:monoatomic cation transmembrane transporter activity"/>
    <property type="evidence" value="ECO:0007669"/>
    <property type="project" value="InterPro"/>
</dbReference>
<evidence type="ECO:0000256" key="3">
    <source>
        <dbReference type="ARBA" id="ARBA00022449"/>
    </source>
</evidence>
<evidence type="ECO:0000256" key="1">
    <source>
        <dbReference type="ARBA" id="ARBA00004651"/>
    </source>
</evidence>
<feature type="transmembrane region" description="Helical" evidence="10">
    <location>
        <begin position="33"/>
        <end position="53"/>
    </location>
</feature>
<keyword evidence="6 10" id="KW-0812">Transmembrane</keyword>
<dbReference type="InterPro" id="IPR038770">
    <property type="entry name" value="Na+/solute_symporter_sf"/>
</dbReference>
<feature type="transmembrane region" description="Helical" evidence="10">
    <location>
        <begin position="367"/>
        <end position="390"/>
    </location>
</feature>
<keyword evidence="8" id="KW-0406">Ion transport</keyword>
<keyword evidence="3" id="KW-0050">Antiport</keyword>
<dbReference type="RefSeq" id="WP_129096158.1">
    <property type="nucleotide sequence ID" value="NZ_CBCSAE010000011.1"/>
</dbReference>
<keyword evidence="5" id="KW-0630">Potassium</keyword>
<dbReference type="GO" id="GO:0015297">
    <property type="term" value="F:antiporter activity"/>
    <property type="evidence" value="ECO:0007669"/>
    <property type="project" value="UniProtKB-KW"/>
</dbReference>
<keyword evidence="4" id="KW-1003">Cell membrane</keyword>
<sequence>MDSIELYLLITAFLMLLSVAASKLSTSFGIPSLFIFLGLGMLAGSDGILGIYFDNVQLAQNIGTLALIFILFGGGLDTAWKAIKPVLKDGLILATLGVSLTAFFVAICVYYLLDFTFLEALLLGAIVSSTDAAAVFAILRAKGIALKKKLGPLLELESGSNDPMAIFLTVAILQILMLPQSSSAIEWIGTFFLQFLIGGALGFVFGYLLPPILNRIHLSFYGLYPVFTIGWVLFLFASSSMLGGNGFLAVYLAGIVANTKEFVHKKNLIGFHDGLSWIMQIAVFLALGLLVFPSQLPDVALYGLAIAFWLMFVARPAGVFLSTMFSSFSLKERTFISWVGLRGAVPIILATYPYLQGFEQSNLIFNIVFFVVLFSILIQGATLPFVAKLLKVESKSKDFKPENVVASPLFYHTLKQFYIEENSKVIGLSIVELNLPADFLILLIKRESEYIKPTGSTILEENDMLLIQCNSENRYKKVLKNFQVDKTLATK</sequence>
<protein>
    <submittedName>
        <fullName evidence="12">Potassium:proton antiporter</fullName>
    </submittedName>
</protein>
<dbReference type="PANTHER" id="PTHR32507">
    <property type="entry name" value="NA(+)/H(+) ANTIPORTER 1"/>
    <property type="match status" value="1"/>
</dbReference>
<feature type="transmembrane region" description="Helical" evidence="10">
    <location>
        <begin position="221"/>
        <end position="240"/>
    </location>
</feature>
<evidence type="ECO:0000256" key="2">
    <source>
        <dbReference type="ARBA" id="ARBA00022448"/>
    </source>
</evidence>
<feature type="transmembrane region" description="Helical" evidence="10">
    <location>
        <begin position="335"/>
        <end position="355"/>
    </location>
</feature>
<gene>
    <name evidence="12" type="ORF">AAQM_1631</name>
</gene>
<feature type="transmembrane region" description="Helical" evidence="10">
    <location>
        <begin position="299"/>
        <end position="323"/>
    </location>
</feature>
<evidence type="ECO:0000256" key="8">
    <source>
        <dbReference type="ARBA" id="ARBA00023065"/>
    </source>
</evidence>
<comment type="subcellular location">
    <subcellularLocation>
        <location evidence="1">Cell membrane</location>
        <topology evidence="1">Multi-pass membrane protein</topology>
    </subcellularLocation>
</comment>
<dbReference type="AlphaFoldDB" id="A0AAE7B5W5"/>
<dbReference type="Gene3D" id="3.30.70.1450">
    <property type="entry name" value="Regulator of K+ conductance, C-terminal domain"/>
    <property type="match status" value="1"/>
</dbReference>
<dbReference type="EMBL" id="CP030944">
    <property type="protein sequence ID" value="QKE26374.1"/>
    <property type="molecule type" value="Genomic_DNA"/>
</dbReference>
<dbReference type="InterPro" id="IPR036721">
    <property type="entry name" value="RCK_C_sf"/>
</dbReference>
<evidence type="ECO:0000259" key="11">
    <source>
        <dbReference type="PROSITE" id="PS51202"/>
    </source>
</evidence>
<reference evidence="12 13" key="1">
    <citation type="submission" date="2018-07" db="EMBL/GenBank/DDBJ databases">
        <title>Identification of phenol metabolism pathways in Arcobacter.</title>
        <authorList>
            <person name="Miller W.G."/>
            <person name="Yee E."/>
            <person name="Bono J.L."/>
        </authorList>
    </citation>
    <scope>NUCLEOTIDE SEQUENCE [LARGE SCALE GENOMIC DNA]</scope>
    <source>
        <strain evidence="12 13">W63</strain>
    </source>
</reference>
<dbReference type="GO" id="GO:0005886">
    <property type="term" value="C:plasma membrane"/>
    <property type="evidence" value="ECO:0007669"/>
    <property type="project" value="UniProtKB-SubCell"/>
</dbReference>
<feature type="transmembrane region" description="Helical" evidence="10">
    <location>
        <begin position="275"/>
        <end position="293"/>
    </location>
</feature>
<feature type="transmembrane region" description="Helical" evidence="10">
    <location>
        <begin position="6"/>
        <end position="26"/>
    </location>
</feature>
<keyword evidence="9 10" id="KW-0472">Membrane</keyword>
<keyword evidence="5" id="KW-0633">Potassium transport</keyword>
<proteinExistence type="predicted"/>
<evidence type="ECO:0000256" key="7">
    <source>
        <dbReference type="ARBA" id="ARBA00022989"/>
    </source>
</evidence>